<proteinExistence type="predicted"/>
<evidence type="ECO:0008006" key="3">
    <source>
        <dbReference type="Google" id="ProtNLM"/>
    </source>
</evidence>
<dbReference type="Proteomes" id="UP000237073">
    <property type="component" value="Unassembled WGS sequence"/>
</dbReference>
<keyword evidence="2" id="KW-1185">Reference proteome</keyword>
<dbReference type="EMBL" id="PQGE01000024">
    <property type="protein sequence ID" value="POP41783.1"/>
    <property type="molecule type" value="Genomic_DNA"/>
</dbReference>
<protein>
    <recommendedName>
        <fullName evidence="3">DUF3330 domain-containing protein</fullName>
    </recommendedName>
</protein>
<comment type="caution">
    <text evidence="1">The sequence shown here is derived from an EMBL/GenBank/DDBJ whole genome shotgun (WGS) entry which is preliminary data.</text>
</comment>
<name>A0ABX4Z963_9ENTR</name>
<reference evidence="1 2" key="1">
    <citation type="submission" date="2018-01" db="EMBL/GenBank/DDBJ databases">
        <title>Superficieibacter electus gen. nov., sp. nov., an extended-spectrum beta-lactamase possessing member of the Enterobacteriaceae family, isolated from intensive care unit surfaces.</title>
        <authorList>
            <person name="Potter R.F."/>
            <person name="D'Souza A.W."/>
        </authorList>
    </citation>
    <scope>NUCLEOTIDE SEQUENCE [LARGE SCALE GENOMIC DNA]</scope>
    <source>
        <strain evidence="1 2">BP-2</strain>
    </source>
</reference>
<evidence type="ECO:0000313" key="2">
    <source>
        <dbReference type="Proteomes" id="UP000237073"/>
    </source>
</evidence>
<evidence type="ECO:0000313" key="1">
    <source>
        <dbReference type="EMBL" id="POP41783.1"/>
    </source>
</evidence>
<gene>
    <name evidence="1" type="ORF">CHU33_22005</name>
</gene>
<organism evidence="1 2">
    <name type="scientific">Superficieibacter electus</name>
    <dbReference type="NCBI Taxonomy" id="2022662"/>
    <lineage>
        <taxon>Bacteria</taxon>
        <taxon>Pseudomonadati</taxon>
        <taxon>Pseudomonadota</taxon>
        <taxon>Gammaproteobacteria</taxon>
        <taxon>Enterobacterales</taxon>
        <taxon>Enterobacteriaceae</taxon>
        <taxon>Superficieibacter</taxon>
    </lineage>
</organism>
<accession>A0ABX4Z963</accession>
<sequence>MIVNVKKQSRPVVAILKLFNQIHGGLSELFVPGRYSGDSLLREFGYCTACQSSAKFLLIINNAHLNLAQDGYYNFACKEFCQSYIQI</sequence>